<organism evidence="2 3">
    <name type="scientific">Aspergillus cavernicola</name>
    <dbReference type="NCBI Taxonomy" id="176166"/>
    <lineage>
        <taxon>Eukaryota</taxon>
        <taxon>Fungi</taxon>
        <taxon>Dikarya</taxon>
        <taxon>Ascomycota</taxon>
        <taxon>Pezizomycotina</taxon>
        <taxon>Eurotiomycetes</taxon>
        <taxon>Eurotiomycetidae</taxon>
        <taxon>Eurotiales</taxon>
        <taxon>Aspergillaceae</taxon>
        <taxon>Aspergillus</taxon>
        <taxon>Aspergillus subgen. Nidulantes</taxon>
    </lineage>
</organism>
<gene>
    <name evidence="2" type="ORF">BDW59DRAFT_168220</name>
</gene>
<evidence type="ECO:0000256" key="1">
    <source>
        <dbReference type="SAM" id="MobiDB-lite"/>
    </source>
</evidence>
<dbReference type="EMBL" id="JBFXLS010000448">
    <property type="protein sequence ID" value="KAL2809655.1"/>
    <property type="molecule type" value="Genomic_DNA"/>
</dbReference>
<keyword evidence="3" id="KW-1185">Reference proteome</keyword>
<dbReference type="Proteomes" id="UP001610335">
    <property type="component" value="Unassembled WGS sequence"/>
</dbReference>
<evidence type="ECO:0000313" key="3">
    <source>
        <dbReference type="Proteomes" id="UP001610335"/>
    </source>
</evidence>
<proteinExistence type="predicted"/>
<comment type="caution">
    <text evidence="2">The sequence shown here is derived from an EMBL/GenBank/DDBJ whole genome shotgun (WGS) entry which is preliminary data.</text>
</comment>
<evidence type="ECO:0000313" key="2">
    <source>
        <dbReference type="EMBL" id="KAL2809655.1"/>
    </source>
</evidence>
<name>A0ABR4H2X9_9EURO</name>
<feature type="region of interest" description="Disordered" evidence="1">
    <location>
        <begin position="12"/>
        <end position="58"/>
    </location>
</feature>
<protein>
    <submittedName>
        <fullName evidence="2">Uncharacterized protein</fullName>
    </submittedName>
</protein>
<reference evidence="2 3" key="1">
    <citation type="submission" date="2024-07" db="EMBL/GenBank/DDBJ databases">
        <title>Section-level genome sequencing and comparative genomics of Aspergillus sections Usti and Cavernicolus.</title>
        <authorList>
            <consortium name="Lawrence Berkeley National Laboratory"/>
            <person name="Nybo J.L."/>
            <person name="Vesth T.C."/>
            <person name="Theobald S."/>
            <person name="Frisvad J.C."/>
            <person name="Larsen T.O."/>
            <person name="Kjaerboelling I."/>
            <person name="Rothschild-Mancinelli K."/>
            <person name="Lyhne E.K."/>
            <person name="Kogle M.E."/>
            <person name="Barry K."/>
            <person name="Clum A."/>
            <person name="Na H."/>
            <person name="Ledsgaard L."/>
            <person name="Lin J."/>
            <person name="Lipzen A."/>
            <person name="Kuo A."/>
            <person name="Riley R."/>
            <person name="Mondo S."/>
            <person name="LaButti K."/>
            <person name="Haridas S."/>
            <person name="Pangalinan J."/>
            <person name="Salamov A.A."/>
            <person name="Simmons B.A."/>
            <person name="Magnuson J.K."/>
            <person name="Chen J."/>
            <person name="Drula E."/>
            <person name="Henrissat B."/>
            <person name="Wiebenga A."/>
            <person name="Lubbers R.J."/>
            <person name="Gomes A.C."/>
            <person name="Makela M.R."/>
            <person name="Stajich J."/>
            <person name="Grigoriev I.V."/>
            <person name="Mortensen U.H."/>
            <person name="De vries R.P."/>
            <person name="Baker S.E."/>
            <person name="Andersen M.R."/>
        </authorList>
    </citation>
    <scope>NUCLEOTIDE SEQUENCE [LARGE SCALE GENOMIC DNA]</scope>
    <source>
        <strain evidence="2 3">CBS 600.67</strain>
    </source>
</reference>
<feature type="compositionally biased region" description="Basic and acidic residues" evidence="1">
    <location>
        <begin position="13"/>
        <end position="30"/>
    </location>
</feature>
<accession>A0ABR4H2X9</accession>
<sequence>MIVALALTRWRRRQETEEASREDQHRDRAAETPGNVRRQLGPAELASPTGNAGPHQRASFFLRASARQGQKSKRRGEAATTVVLTTKTGDGMLLGLYKGISYGVVNFYT</sequence>